<organism evidence="3 4">
    <name type="scientific">Xylocopa violacea</name>
    <name type="common">Violet carpenter bee</name>
    <name type="synonym">Apis violacea</name>
    <dbReference type="NCBI Taxonomy" id="135666"/>
    <lineage>
        <taxon>Eukaryota</taxon>
        <taxon>Metazoa</taxon>
        <taxon>Ecdysozoa</taxon>
        <taxon>Arthropoda</taxon>
        <taxon>Hexapoda</taxon>
        <taxon>Insecta</taxon>
        <taxon>Pterygota</taxon>
        <taxon>Neoptera</taxon>
        <taxon>Endopterygota</taxon>
        <taxon>Hymenoptera</taxon>
        <taxon>Apocrita</taxon>
        <taxon>Aculeata</taxon>
        <taxon>Apoidea</taxon>
        <taxon>Anthophila</taxon>
        <taxon>Apidae</taxon>
        <taxon>Xylocopa</taxon>
        <taxon>Xylocopa</taxon>
    </lineage>
</organism>
<keyword evidence="2" id="KW-1133">Transmembrane helix</keyword>
<sequence length="934" mass="108467">MCECFNMAYQDNTNALQLHIKINSENLLPVPQKYNAGSLRIPADPSWPKIPQRKLVDDIGDAIEPPCIVTLTGTPRRSRTVVQTPLNQSPKSTITTKDSAYSSFCHQKTTPSMHTLKRPPGYTDPRFKKVTNIKKNQITSTETLQKETNQPNITIYTENIYGKDMEKEVISRNFKMEQTKVNEAEKPHEEEKIESTQTHKKNDKFNANQESLLQQNQSINNSKTNKRNNAIECDNISKNNICMKNTHSSEYISKSMINDANTQENNGQLFFVLDKKLQTHPLNTIHVDTLAVPQEYANQCYNVQVPVHTYQNIPMQVTPTETNNIQQCLNQLEYKNANEISSLTKKKSEQHVHLNKTQNINKSPVDVPEEKSICERGSKLSVQSNLLKENRKNCFKSDTTENSIISKKLQNSNMHWKQQETTDSEYYIPNLNKKNVHNNVLQNLKMKKIACNTSGEETTDSEFIIQQTTEEKEFIDANKFLTEGNRINSNAVHDDIKTSIQSHSQTNSLLKEDNYLQSAQKSNMMIINQNQPMYQDCKTIICKTKGKNKSEQNLFCTKSQCTRKLCRNSEPYITFKQRKASARFSRKARTYFQKNSHSALADSDYTLVWPNCQYSKYKCNKTNIHKFDNHKLKKINPHFNSIPMHERKMSEQIDNVSNFIEQNYLKNDNHVDSCPEMTKSLSNISLHRERCKCETSPRSNPDNVCNTLKGISPKTQELLNKSYWEYYNKLRHKINTSSMEQQYPYHLTIDALEKRNKKKANEELRSQLKVNPELQTLEQCTALSTMINKALDSNLQPDFVQTKQLYMNDNMKSLSNHKIGMRNNSPKKMPILTNTEHTLNKIRYTKDKTNDKQFLELKSIIFFGGMMYILIIFLPMLYNYFYYEEYDDYENLTYLELIVEYILSSFKEAFGGIFNGIKQVFFYPHACKKCTNIT</sequence>
<feature type="compositionally biased region" description="Basic and acidic residues" evidence="1">
    <location>
        <begin position="181"/>
        <end position="194"/>
    </location>
</feature>
<evidence type="ECO:0000313" key="3">
    <source>
        <dbReference type="EMBL" id="CAL7949919.1"/>
    </source>
</evidence>
<dbReference type="Proteomes" id="UP001642520">
    <property type="component" value="Unassembled WGS sequence"/>
</dbReference>
<evidence type="ECO:0000313" key="4">
    <source>
        <dbReference type="Proteomes" id="UP001642520"/>
    </source>
</evidence>
<dbReference type="EMBL" id="CAXAJV020001300">
    <property type="protein sequence ID" value="CAL7949919.1"/>
    <property type="molecule type" value="Genomic_DNA"/>
</dbReference>
<feature type="region of interest" description="Disordered" evidence="1">
    <location>
        <begin position="181"/>
        <end position="201"/>
    </location>
</feature>
<accession>A0ABP1PCK2</accession>
<protein>
    <submittedName>
        <fullName evidence="3">Uncharacterized protein</fullName>
    </submittedName>
</protein>
<name>A0ABP1PCK2_XYLVO</name>
<keyword evidence="2" id="KW-0812">Transmembrane</keyword>
<keyword evidence="2" id="KW-0472">Membrane</keyword>
<evidence type="ECO:0000256" key="2">
    <source>
        <dbReference type="SAM" id="Phobius"/>
    </source>
</evidence>
<keyword evidence="4" id="KW-1185">Reference proteome</keyword>
<reference evidence="3 4" key="1">
    <citation type="submission" date="2024-08" db="EMBL/GenBank/DDBJ databases">
        <authorList>
            <person name="Will J Nash"/>
            <person name="Angela Man"/>
            <person name="Seanna McTaggart"/>
            <person name="Kendall Baker"/>
            <person name="Tom Barker"/>
            <person name="Leah Catchpole"/>
            <person name="Alex Durrant"/>
            <person name="Karim Gharbi"/>
            <person name="Naomi Irish"/>
            <person name="Gemy Kaithakottil"/>
            <person name="Debby Ku"/>
            <person name="Aaliyah Providence"/>
            <person name="Felix Shaw"/>
            <person name="David Swarbreck"/>
            <person name="Chris Watkins"/>
            <person name="Ann M. McCartney"/>
            <person name="Giulio Formenti"/>
            <person name="Alice Mouton"/>
            <person name="Noel Vella"/>
            <person name="Bjorn M von Reumont"/>
            <person name="Adriana Vella"/>
            <person name="Wilfried Haerty"/>
        </authorList>
    </citation>
    <scope>NUCLEOTIDE SEQUENCE [LARGE SCALE GENOMIC DNA]</scope>
</reference>
<evidence type="ECO:0000256" key="1">
    <source>
        <dbReference type="SAM" id="MobiDB-lite"/>
    </source>
</evidence>
<comment type="caution">
    <text evidence="3">The sequence shown here is derived from an EMBL/GenBank/DDBJ whole genome shotgun (WGS) entry which is preliminary data.</text>
</comment>
<gene>
    <name evidence="3" type="ORF">XYLVIOL_LOCUS9664</name>
</gene>
<feature type="transmembrane region" description="Helical" evidence="2">
    <location>
        <begin position="860"/>
        <end position="881"/>
    </location>
</feature>
<proteinExistence type="predicted"/>